<dbReference type="Proteomes" id="UP001597059">
    <property type="component" value="Unassembled WGS sequence"/>
</dbReference>
<protein>
    <submittedName>
        <fullName evidence="1">Uncharacterized protein</fullName>
    </submittedName>
</protein>
<reference evidence="2" key="1">
    <citation type="journal article" date="2019" name="Int. J. Syst. Evol. Microbiol.">
        <title>The Global Catalogue of Microorganisms (GCM) 10K type strain sequencing project: providing services to taxonomists for standard genome sequencing and annotation.</title>
        <authorList>
            <consortium name="The Broad Institute Genomics Platform"/>
            <consortium name="The Broad Institute Genome Sequencing Center for Infectious Disease"/>
            <person name="Wu L."/>
            <person name="Ma J."/>
        </authorList>
    </citation>
    <scope>NUCLEOTIDE SEQUENCE [LARGE SCALE GENOMIC DNA]</scope>
    <source>
        <strain evidence="2">JCM 30774</strain>
    </source>
</reference>
<name>A0ABW4B0L4_9GAMM</name>
<keyword evidence="2" id="KW-1185">Reference proteome</keyword>
<dbReference type="EMBL" id="JBHTMN010000010">
    <property type="protein sequence ID" value="MFD1383487.1"/>
    <property type="molecule type" value="Genomic_DNA"/>
</dbReference>
<organism evidence="1 2">
    <name type="scientific">Rhodanobacter aciditrophus</name>
    <dbReference type="NCBI Taxonomy" id="1623218"/>
    <lineage>
        <taxon>Bacteria</taxon>
        <taxon>Pseudomonadati</taxon>
        <taxon>Pseudomonadota</taxon>
        <taxon>Gammaproteobacteria</taxon>
        <taxon>Lysobacterales</taxon>
        <taxon>Rhodanobacteraceae</taxon>
        <taxon>Rhodanobacter</taxon>
    </lineage>
</organism>
<evidence type="ECO:0000313" key="1">
    <source>
        <dbReference type="EMBL" id="MFD1383487.1"/>
    </source>
</evidence>
<gene>
    <name evidence="1" type="ORF">ACFQ45_08925</name>
</gene>
<comment type="caution">
    <text evidence="1">The sequence shown here is derived from an EMBL/GenBank/DDBJ whole genome shotgun (WGS) entry which is preliminary data.</text>
</comment>
<dbReference type="RefSeq" id="WP_377366808.1">
    <property type="nucleotide sequence ID" value="NZ_JBHTMN010000010.1"/>
</dbReference>
<accession>A0ABW4B0L4</accession>
<proteinExistence type="predicted"/>
<evidence type="ECO:0000313" key="2">
    <source>
        <dbReference type="Proteomes" id="UP001597059"/>
    </source>
</evidence>
<sequence>MQASTINDSPIAGQKLTVDGQDDSQVLVIMTMDGGAKLQGSRCDEW</sequence>